<accession>A0A0A9AU16</accession>
<reference evidence="2" key="1">
    <citation type="submission" date="2014-09" db="EMBL/GenBank/DDBJ databases">
        <authorList>
            <person name="Magalhaes I.L.F."/>
            <person name="Oliveira U."/>
            <person name="Santos F.R."/>
            <person name="Vidigal T.H.D.A."/>
            <person name="Brescovit A.D."/>
            <person name="Santos A.J."/>
        </authorList>
    </citation>
    <scope>NUCLEOTIDE SEQUENCE</scope>
    <source>
        <tissue evidence="2">Shoot tissue taken approximately 20 cm above the soil surface</tissue>
    </source>
</reference>
<feature type="region of interest" description="Disordered" evidence="1">
    <location>
        <begin position="1"/>
        <end position="22"/>
    </location>
</feature>
<evidence type="ECO:0000256" key="1">
    <source>
        <dbReference type="SAM" id="MobiDB-lite"/>
    </source>
</evidence>
<proteinExistence type="predicted"/>
<reference evidence="2" key="2">
    <citation type="journal article" date="2015" name="Data Brief">
        <title>Shoot transcriptome of the giant reed, Arundo donax.</title>
        <authorList>
            <person name="Barrero R.A."/>
            <person name="Guerrero F.D."/>
            <person name="Moolhuijzen P."/>
            <person name="Goolsby J.A."/>
            <person name="Tidwell J."/>
            <person name="Bellgard S.E."/>
            <person name="Bellgard M.I."/>
        </authorList>
    </citation>
    <scope>NUCLEOTIDE SEQUENCE</scope>
    <source>
        <tissue evidence="2">Shoot tissue taken approximately 20 cm above the soil surface</tissue>
    </source>
</reference>
<protein>
    <submittedName>
        <fullName evidence="2">Uncharacterized protein</fullName>
    </submittedName>
</protein>
<organism evidence="2">
    <name type="scientific">Arundo donax</name>
    <name type="common">Giant reed</name>
    <name type="synonym">Donax arundinaceus</name>
    <dbReference type="NCBI Taxonomy" id="35708"/>
    <lineage>
        <taxon>Eukaryota</taxon>
        <taxon>Viridiplantae</taxon>
        <taxon>Streptophyta</taxon>
        <taxon>Embryophyta</taxon>
        <taxon>Tracheophyta</taxon>
        <taxon>Spermatophyta</taxon>
        <taxon>Magnoliopsida</taxon>
        <taxon>Liliopsida</taxon>
        <taxon>Poales</taxon>
        <taxon>Poaceae</taxon>
        <taxon>PACMAD clade</taxon>
        <taxon>Arundinoideae</taxon>
        <taxon>Arundineae</taxon>
        <taxon>Arundo</taxon>
    </lineage>
</organism>
<name>A0A0A9AU16_ARUDO</name>
<dbReference type="AlphaFoldDB" id="A0A0A9AU16"/>
<evidence type="ECO:0000313" key="2">
    <source>
        <dbReference type="EMBL" id="JAD50567.1"/>
    </source>
</evidence>
<feature type="compositionally biased region" description="Polar residues" evidence="1">
    <location>
        <begin position="1"/>
        <end position="13"/>
    </location>
</feature>
<sequence>MLQNVEAQAQHQDYGQHHIRPCKKYSPAKYDGKYYTKTLLNPANYAISSERH</sequence>
<dbReference type="EMBL" id="GBRH01247328">
    <property type="protein sequence ID" value="JAD50567.1"/>
    <property type="molecule type" value="Transcribed_RNA"/>
</dbReference>